<dbReference type="EMBL" id="CAJPVJ010002713">
    <property type="protein sequence ID" value="CAG2166693.1"/>
    <property type="molecule type" value="Genomic_DNA"/>
</dbReference>
<dbReference type="OrthoDB" id="6500128at2759"/>
<reference evidence="2" key="1">
    <citation type="submission" date="2020-11" db="EMBL/GenBank/DDBJ databases">
        <authorList>
            <person name="Tran Van P."/>
        </authorList>
    </citation>
    <scope>NUCLEOTIDE SEQUENCE</scope>
</reference>
<dbReference type="EMBL" id="OC917538">
    <property type="protein sequence ID" value="CAD7647354.1"/>
    <property type="molecule type" value="Genomic_DNA"/>
</dbReference>
<proteinExistence type="predicted"/>
<keyword evidence="1" id="KW-0812">Transmembrane</keyword>
<dbReference type="AlphaFoldDB" id="A0A7R9QIT2"/>
<dbReference type="Proteomes" id="UP000728032">
    <property type="component" value="Unassembled WGS sequence"/>
</dbReference>
<gene>
    <name evidence="2" type="ORF">ONB1V03_LOCUS6208</name>
</gene>
<protein>
    <submittedName>
        <fullName evidence="2">Uncharacterized protein</fullName>
    </submittedName>
</protein>
<accession>A0A7R9QIT2</accession>
<name>A0A7R9QIT2_9ACAR</name>
<keyword evidence="3" id="KW-1185">Reference proteome</keyword>
<keyword evidence="1" id="KW-1133">Transmembrane helix</keyword>
<keyword evidence="1" id="KW-0472">Membrane</keyword>
<evidence type="ECO:0000256" key="1">
    <source>
        <dbReference type="SAM" id="Phobius"/>
    </source>
</evidence>
<feature type="transmembrane region" description="Helical" evidence="1">
    <location>
        <begin position="79"/>
        <end position="98"/>
    </location>
</feature>
<evidence type="ECO:0000313" key="3">
    <source>
        <dbReference type="Proteomes" id="UP000728032"/>
    </source>
</evidence>
<evidence type="ECO:0000313" key="2">
    <source>
        <dbReference type="EMBL" id="CAD7647354.1"/>
    </source>
</evidence>
<organism evidence="2">
    <name type="scientific">Oppiella nova</name>
    <dbReference type="NCBI Taxonomy" id="334625"/>
    <lineage>
        <taxon>Eukaryota</taxon>
        <taxon>Metazoa</taxon>
        <taxon>Ecdysozoa</taxon>
        <taxon>Arthropoda</taxon>
        <taxon>Chelicerata</taxon>
        <taxon>Arachnida</taxon>
        <taxon>Acari</taxon>
        <taxon>Acariformes</taxon>
        <taxon>Sarcoptiformes</taxon>
        <taxon>Oribatida</taxon>
        <taxon>Brachypylina</taxon>
        <taxon>Oppioidea</taxon>
        <taxon>Oppiidae</taxon>
        <taxon>Oppiella</taxon>
    </lineage>
</organism>
<feature type="transmembrane region" description="Helical" evidence="1">
    <location>
        <begin position="39"/>
        <end position="59"/>
    </location>
</feature>
<sequence length="160" mass="18097">MSKQAHLRHYKTMEVEKGGRLGVPNILDRKLDHGTSKKIATILVYIILDILKECVLLMAQPVLLGYIIDYFSAVNGVTYSHACWSAAVMCLSSALFVFTAHPHLLRVMQIVFVICYEYCNDTSGYGSGILYNLDGNWLGILCWFYLVQNSYINGYPAQIY</sequence>